<keyword evidence="3" id="KW-1185">Reference proteome</keyword>
<sequence length="147" mass="15320">MDPLPSAGLRVTIGPFSGGGEGVGEELCRASLLKKKKKEKRSICVSSSVALAGLSDTITEEPVSRDSAAAEPSPREDSPPETQRTPRRGRPPLAASHRCSLSLPPSTSAETSASESAKPRDGPRQASVFSPEPLAVEAFSLAVSPEQ</sequence>
<feature type="region of interest" description="Disordered" evidence="1">
    <location>
        <begin position="54"/>
        <end position="132"/>
    </location>
</feature>
<protein>
    <submittedName>
        <fullName evidence="2">Uncharacterized protein</fullName>
    </submittedName>
</protein>
<gene>
    <name evidence="2" type="ORF">EYF80_010297</name>
</gene>
<dbReference type="Proteomes" id="UP000314294">
    <property type="component" value="Unassembled WGS sequence"/>
</dbReference>
<reference evidence="2 3" key="1">
    <citation type="submission" date="2019-03" db="EMBL/GenBank/DDBJ databases">
        <title>First draft genome of Liparis tanakae, snailfish: a comprehensive survey of snailfish specific genes.</title>
        <authorList>
            <person name="Kim W."/>
            <person name="Song I."/>
            <person name="Jeong J.-H."/>
            <person name="Kim D."/>
            <person name="Kim S."/>
            <person name="Ryu S."/>
            <person name="Song J.Y."/>
            <person name="Lee S.K."/>
        </authorList>
    </citation>
    <scope>NUCLEOTIDE SEQUENCE [LARGE SCALE GENOMIC DNA]</scope>
    <source>
        <tissue evidence="2">Muscle</tissue>
    </source>
</reference>
<accession>A0A4Z2IQP2</accession>
<proteinExistence type="predicted"/>
<evidence type="ECO:0000256" key="1">
    <source>
        <dbReference type="SAM" id="MobiDB-lite"/>
    </source>
</evidence>
<dbReference type="AlphaFoldDB" id="A0A4Z2IQP2"/>
<organism evidence="2 3">
    <name type="scientific">Liparis tanakae</name>
    <name type="common">Tanaka's snailfish</name>
    <dbReference type="NCBI Taxonomy" id="230148"/>
    <lineage>
        <taxon>Eukaryota</taxon>
        <taxon>Metazoa</taxon>
        <taxon>Chordata</taxon>
        <taxon>Craniata</taxon>
        <taxon>Vertebrata</taxon>
        <taxon>Euteleostomi</taxon>
        <taxon>Actinopterygii</taxon>
        <taxon>Neopterygii</taxon>
        <taxon>Teleostei</taxon>
        <taxon>Neoteleostei</taxon>
        <taxon>Acanthomorphata</taxon>
        <taxon>Eupercaria</taxon>
        <taxon>Perciformes</taxon>
        <taxon>Cottioidei</taxon>
        <taxon>Cottales</taxon>
        <taxon>Liparidae</taxon>
        <taxon>Liparis</taxon>
    </lineage>
</organism>
<evidence type="ECO:0000313" key="2">
    <source>
        <dbReference type="EMBL" id="TNN79483.1"/>
    </source>
</evidence>
<evidence type="ECO:0000313" key="3">
    <source>
        <dbReference type="Proteomes" id="UP000314294"/>
    </source>
</evidence>
<name>A0A4Z2IQP2_9TELE</name>
<feature type="region of interest" description="Disordered" evidence="1">
    <location>
        <begin position="1"/>
        <end position="24"/>
    </location>
</feature>
<comment type="caution">
    <text evidence="2">The sequence shown here is derived from an EMBL/GenBank/DDBJ whole genome shotgun (WGS) entry which is preliminary data.</text>
</comment>
<dbReference type="EMBL" id="SRLO01000064">
    <property type="protein sequence ID" value="TNN79483.1"/>
    <property type="molecule type" value="Genomic_DNA"/>
</dbReference>
<feature type="compositionally biased region" description="Low complexity" evidence="1">
    <location>
        <begin position="100"/>
        <end position="116"/>
    </location>
</feature>